<proteinExistence type="predicted"/>
<dbReference type="AlphaFoldDB" id="A0A0E9XRP1"/>
<reference evidence="1" key="2">
    <citation type="journal article" date="2015" name="Fish Shellfish Immunol.">
        <title>Early steps in the European eel (Anguilla anguilla)-Vibrio vulnificus interaction in the gills: Role of the RtxA13 toxin.</title>
        <authorList>
            <person name="Callol A."/>
            <person name="Pajuelo D."/>
            <person name="Ebbesson L."/>
            <person name="Teles M."/>
            <person name="MacKenzie S."/>
            <person name="Amaro C."/>
        </authorList>
    </citation>
    <scope>NUCLEOTIDE SEQUENCE</scope>
</reference>
<dbReference type="EMBL" id="GBXM01003471">
    <property type="protein sequence ID" value="JAI05107.1"/>
    <property type="molecule type" value="Transcribed_RNA"/>
</dbReference>
<organism evidence="1">
    <name type="scientific">Anguilla anguilla</name>
    <name type="common">European freshwater eel</name>
    <name type="synonym">Muraena anguilla</name>
    <dbReference type="NCBI Taxonomy" id="7936"/>
    <lineage>
        <taxon>Eukaryota</taxon>
        <taxon>Metazoa</taxon>
        <taxon>Chordata</taxon>
        <taxon>Craniata</taxon>
        <taxon>Vertebrata</taxon>
        <taxon>Euteleostomi</taxon>
        <taxon>Actinopterygii</taxon>
        <taxon>Neopterygii</taxon>
        <taxon>Teleostei</taxon>
        <taxon>Anguilliformes</taxon>
        <taxon>Anguillidae</taxon>
        <taxon>Anguilla</taxon>
    </lineage>
</organism>
<protein>
    <submittedName>
        <fullName evidence="1">Uncharacterized protein</fullName>
    </submittedName>
</protein>
<reference evidence="1" key="1">
    <citation type="submission" date="2014-11" db="EMBL/GenBank/DDBJ databases">
        <authorList>
            <person name="Amaro Gonzalez C."/>
        </authorList>
    </citation>
    <scope>NUCLEOTIDE SEQUENCE</scope>
</reference>
<name>A0A0E9XRP1_ANGAN</name>
<sequence>MVRGGGRKVRASRKANGIQNDHLVCTREKFLNEQLVPDGRFIEFLVLLLPFDVPPVVREAETGVNMNGESSAVWFVVGKGQKAAQSSISQRPLLI</sequence>
<accession>A0A0E9XRP1</accession>
<evidence type="ECO:0000313" key="1">
    <source>
        <dbReference type="EMBL" id="JAI05107.1"/>
    </source>
</evidence>